<reference evidence="2 3" key="1">
    <citation type="journal article" date="2019" name="Nat. Plants">
        <title>Genome sequencing of Musa balbisiana reveals subgenome evolution and function divergence in polyploid bananas.</title>
        <authorList>
            <person name="Yao X."/>
        </authorList>
    </citation>
    <scope>NUCLEOTIDE SEQUENCE [LARGE SCALE GENOMIC DNA]</scope>
    <source>
        <strain evidence="3">cv. DH-PKW</strain>
        <tissue evidence="2">Leaves</tissue>
    </source>
</reference>
<evidence type="ECO:0000313" key="2">
    <source>
        <dbReference type="EMBL" id="THU59144.1"/>
    </source>
</evidence>
<gene>
    <name evidence="2" type="ORF">C4D60_Mb03t21900</name>
</gene>
<name>A0A4S8JDE3_MUSBA</name>
<dbReference type="EMBL" id="PYDT01000006">
    <property type="protein sequence ID" value="THU59144.1"/>
    <property type="molecule type" value="Genomic_DNA"/>
</dbReference>
<comment type="caution">
    <text evidence="2">The sequence shown here is derived from an EMBL/GenBank/DDBJ whole genome shotgun (WGS) entry which is preliminary data.</text>
</comment>
<accession>A0A4S8JDE3</accession>
<protein>
    <submittedName>
        <fullName evidence="2">Uncharacterized protein</fullName>
    </submittedName>
</protein>
<dbReference type="AlphaFoldDB" id="A0A4S8JDE3"/>
<proteinExistence type="predicted"/>
<feature type="compositionally biased region" description="Basic and acidic residues" evidence="1">
    <location>
        <begin position="10"/>
        <end position="22"/>
    </location>
</feature>
<keyword evidence="3" id="KW-1185">Reference proteome</keyword>
<organism evidence="2 3">
    <name type="scientific">Musa balbisiana</name>
    <name type="common">Banana</name>
    <dbReference type="NCBI Taxonomy" id="52838"/>
    <lineage>
        <taxon>Eukaryota</taxon>
        <taxon>Viridiplantae</taxon>
        <taxon>Streptophyta</taxon>
        <taxon>Embryophyta</taxon>
        <taxon>Tracheophyta</taxon>
        <taxon>Spermatophyta</taxon>
        <taxon>Magnoliopsida</taxon>
        <taxon>Liliopsida</taxon>
        <taxon>Zingiberales</taxon>
        <taxon>Musaceae</taxon>
        <taxon>Musa</taxon>
    </lineage>
</organism>
<dbReference type="Proteomes" id="UP000317650">
    <property type="component" value="Chromosome 3"/>
</dbReference>
<evidence type="ECO:0000256" key="1">
    <source>
        <dbReference type="SAM" id="MobiDB-lite"/>
    </source>
</evidence>
<sequence length="94" mass="10896">MQRFALPDPLLKKSSDDREPPHKIQNHHSRLDMIMHFKNLHKEDEPEEQKAPVDSFIPKNCFRVPVSCTANNKLCTERSSTHNCFMEYPSGEGC</sequence>
<feature type="region of interest" description="Disordered" evidence="1">
    <location>
        <begin position="1"/>
        <end position="29"/>
    </location>
</feature>
<evidence type="ECO:0000313" key="3">
    <source>
        <dbReference type="Proteomes" id="UP000317650"/>
    </source>
</evidence>